<dbReference type="SUPFAM" id="SSF47413">
    <property type="entry name" value="lambda repressor-like DNA-binding domains"/>
    <property type="match status" value="1"/>
</dbReference>
<dbReference type="Gene3D" id="2.10.109.10">
    <property type="entry name" value="Umud Fragment, subunit A"/>
    <property type="match status" value="1"/>
</dbReference>
<organism evidence="5 6">
    <name type="scientific">Algoriphagus antarcticus</name>
    <dbReference type="NCBI Taxonomy" id="238540"/>
    <lineage>
        <taxon>Bacteria</taxon>
        <taxon>Pseudomonadati</taxon>
        <taxon>Bacteroidota</taxon>
        <taxon>Cytophagia</taxon>
        <taxon>Cytophagales</taxon>
        <taxon>Cyclobacteriaceae</taxon>
        <taxon>Algoriphagus</taxon>
    </lineage>
</organism>
<evidence type="ECO:0000313" key="6">
    <source>
        <dbReference type="Proteomes" id="UP000256405"/>
    </source>
</evidence>
<reference evidence="5 6" key="1">
    <citation type="submission" date="2018-08" db="EMBL/GenBank/DDBJ databases">
        <title>Genomic Encyclopedia of Archaeal and Bacterial Type Strains, Phase II (KMG-II): from individual species to whole genera.</title>
        <authorList>
            <person name="Goeker M."/>
        </authorList>
    </citation>
    <scope>NUCLEOTIDE SEQUENCE [LARGE SCALE GENOMIC DNA]</scope>
    <source>
        <strain evidence="5 6">DSM 15986</strain>
    </source>
</reference>
<dbReference type="InterPro" id="IPR036286">
    <property type="entry name" value="LexA/Signal_pep-like_sf"/>
</dbReference>
<dbReference type="Pfam" id="PF00717">
    <property type="entry name" value="Peptidase_S24"/>
    <property type="match status" value="1"/>
</dbReference>
<feature type="domain" description="HTH cro/C1-type" evidence="4">
    <location>
        <begin position="8"/>
        <end position="62"/>
    </location>
</feature>
<keyword evidence="1" id="KW-0805">Transcription regulation</keyword>
<dbReference type="InterPro" id="IPR001387">
    <property type="entry name" value="Cro/C1-type_HTH"/>
</dbReference>
<dbReference type="PANTHER" id="PTHR40661:SF1">
    <property type="entry name" value="HTH CRO_C1-TYPE DOMAIN-CONTAINING PROTEIN"/>
    <property type="match status" value="1"/>
</dbReference>
<dbReference type="PROSITE" id="PS50943">
    <property type="entry name" value="HTH_CROC1"/>
    <property type="match status" value="1"/>
</dbReference>
<dbReference type="SUPFAM" id="SSF51306">
    <property type="entry name" value="LexA/Signal peptidase"/>
    <property type="match status" value="1"/>
</dbReference>
<keyword evidence="6" id="KW-1185">Reference proteome</keyword>
<comment type="caution">
    <text evidence="5">The sequence shown here is derived from an EMBL/GenBank/DDBJ whole genome shotgun (WGS) entry which is preliminary data.</text>
</comment>
<dbReference type="Proteomes" id="UP000256405">
    <property type="component" value="Unassembled WGS sequence"/>
</dbReference>
<dbReference type="RefSeq" id="WP_086542765.1">
    <property type="nucleotide sequence ID" value="NZ_MSSW01000053.1"/>
</dbReference>
<keyword evidence="3" id="KW-0804">Transcription</keyword>
<dbReference type="Gene3D" id="1.10.260.40">
    <property type="entry name" value="lambda repressor-like DNA-binding domains"/>
    <property type="match status" value="1"/>
</dbReference>
<dbReference type="InterPro" id="IPR010982">
    <property type="entry name" value="Lambda_DNA-bd_dom_sf"/>
</dbReference>
<dbReference type="SMART" id="SM00530">
    <property type="entry name" value="HTH_XRE"/>
    <property type="match status" value="1"/>
</dbReference>
<dbReference type="EMBL" id="QUNF01000018">
    <property type="protein sequence ID" value="REG83425.1"/>
    <property type="molecule type" value="Genomic_DNA"/>
</dbReference>
<evidence type="ECO:0000256" key="3">
    <source>
        <dbReference type="ARBA" id="ARBA00023163"/>
    </source>
</evidence>
<dbReference type="GO" id="GO:0003677">
    <property type="term" value="F:DNA binding"/>
    <property type="evidence" value="ECO:0007669"/>
    <property type="project" value="UniProtKB-KW"/>
</dbReference>
<evidence type="ECO:0000256" key="2">
    <source>
        <dbReference type="ARBA" id="ARBA00023125"/>
    </source>
</evidence>
<sequence length="257" mass="28628">MKHLASNLRFLRKQKGITQNDLADQLDVQRTMISAYEDGRSEPKLLTLGKLCDSLDIGMEELLNHDIEGNGRKATQKRGINILTIACDPDEKENITLVGQKASAGYLNGFADTEYMESLPQFQIPTLSKQATYRAFELAGDSMLPLTSGTIVIGAYVGQLTDIKSGKTYVLVTETEGVVYKRVFNYLSDNGKLFLVSDNEQYKPYEVKGDDVVEVWEAKAFISTDFPNPGDKKKPLTLEDLGEMISDIRADLRTLKS</sequence>
<protein>
    <submittedName>
        <fullName evidence="5">Transcriptional regulator with XRE-family HTH domain</fullName>
    </submittedName>
</protein>
<accession>A0A3E0DLC1</accession>
<dbReference type="AlphaFoldDB" id="A0A3E0DLC1"/>
<gene>
    <name evidence="5" type="ORF">C8N25_11870</name>
</gene>
<dbReference type="InterPro" id="IPR039418">
    <property type="entry name" value="LexA-like"/>
</dbReference>
<dbReference type="CDD" id="cd00093">
    <property type="entry name" value="HTH_XRE"/>
    <property type="match status" value="1"/>
</dbReference>
<name>A0A3E0DLC1_9BACT</name>
<keyword evidence="2" id="KW-0238">DNA-binding</keyword>
<evidence type="ECO:0000313" key="5">
    <source>
        <dbReference type="EMBL" id="REG83425.1"/>
    </source>
</evidence>
<dbReference type="InterPro" id="IPR015927">
    <property type="entry name" value="Peptidase_S24_S26A/B/C"/>
</dbReference>
<dbReference type="CDD" id="cd06529">
    <property type="entry name" value="S24_LexA-like"/>
    <property type="match status" value="1"/>
</dbReference>
<evidence type="ECO:0000259" key="4">
    <source>
        <dbReference type="PROSITE" id="PS50943"/>
    </source>
</evidence>
<dbReference type="Pfam" id="PF01381">
    <property type="entry name" value="HTH_3"/>
    <property type="match status" value="1"/>
</dbReference>
<proteinExistence type="predicted"/>
<dbReference type="OrthoDB" id="3831186at2"/>
<evidence type="ECO:0000256" key="1">
    <source>
        <dbReference type="ARBA" id="ARBA00023015"/>
    </source>
</evidence>
<dbReference type="PANTHER" id="PTHR40661">
    <property type="match status" value="1"/>
</dbReference>